<comment type="caution">
    <text evidence="1">The sequence shown here is derived from an EMBL/GenBank/DDBJ whole genome shotgun (WGS) entry which is preliminary data.</text>
</comment>
<dbReference type="EMBL" id="JAGGKS010000004">
    <property type="protein sequence ID" value="MBP1925877.1"/>
    <property type="molecule type" value="Genomic_DNA"/>
</dbReference>
<organism evidence="1 2">
    <name type="scientific">Sedimentibacter acidaminivorans</name>
    <dbReference type="NCBI Taxonomy" id="913099"/>
    <lineage>
        <taxon>Bacteria</taxon>
        <taxon>Bacillati</taxon>
        <taxon>Bacillota</taxon>
        <taxon>Tissierellia</taxon>
        <taxon>Sedimentibacter</taxon>
    </lineage>
</organism>
<sequence>MIQQLPDNRVFIDHGPTQMVIDVYVGDKRVPEIGVITAERVISQLEELAVYLPQLSKMRTYRKTSDEFPKVLNKMIVAVEQSGYQELNTLGAVAGSFSDLALEYALELGGTRVIINNGGDLALTDLTGKDIKVGIPLYKDADKGQLILTITKEMNIHGICTSGIGGRSFTKGIATAAVALGENAAIADACATYLGNMTNIDDDNIVRCLAEEIDSGTDIPGQMVTLKVGQINEKNKYKALFNGLSAAEDLYKRGIISGAIICIGNDIVKFPDNLNVSFV</sequence>
<dbReference type="Gene3D" id="3.10.520.10">
    <property type="entry name" value="ApbE-like domains"/>
    <property type="match status" value="1"/>
</dbReference>
<dbReference type="SUPFAM" id="SSF143631">
    <property type="entry name" value="ApbE-like"/>
    <property type="match status" value="1"/>
</dbReference>
<evidence type="ECO:0000313" key="1">
    <source>
        <dbReference type="EMBL" id="MBP1925877.1"/>
    </source>
</evidence>
<name>A0ABS4GE06_9FIRM</name>
<dbReference type="RefSeq" id="WP_209511610.1">
    <property type="nucleotide sequence ID" value="NZ_JAGGKS010000004.1"/>
</dbReference>
<reference evidence="1 2" key="1">
    <citation type="submission" date="2021-03" db="EMBL/GenBank/DDBJ databases">
        <title>Genomic Encyclopedia of Type Strains, Phase IV (KMG-IV): sequencing the most valuable type-strain genomes for metagenomic binning, comparative biology and taxonomic classification.</title>
        <authorList>
            <person name="Goeker M."/>
        </authorList>
    </citation>
    <scope>NUCLEOTIDE SEQUENCE [LARGE SCALE GENOMIC DNA]</scope>
    <source>
        <strain evidence="1 2">DSM 24004</strain>
    </source>
</reference>
<keyword evidence="2" id="KW-1185">Reference proteome</keyword>
<dbReference type="Proteomes" id="UP001519342">
    <property type="component" value="Unassembled WGS sequence"/>
</dbReference>
<dbReference type="InterPro" id="IPR003374">
    <property type="entry name" value="ApbE-like_sf"/>
</dbReference>
<evidence type="ECO:0000313" key="2">
    <source>
        <dbReference type="Proteomes" id="UP001519342"/>
    </source>
</evidence>
<accession>A0ABS4GE06</accession>
<gene>
    <name evidence="1" type="ORF">J2Z76_001738</name>
</gene>
<protein>
    <submittedName>
        <fullName evidence="1">ApbE superfamily uncharacterized protein (UPF0280 family)</fullName>
    </submittedName>
</protein>
<proteinExistence type="predicted"/>